<dbReference type="Gene3D" id="3.40.50.1820">
    <property type="entry name" value="alpha/beta hydrolase"/>
    <property type="match status" value="1"/>
</dbReference>
<gene>
    <name evidence="1" type="ORF">FBZ90_109218</name>
</gene>
<protein>
    <submittedName>
        <fullName evidence="1">Alpha/beta hydrolase family protein</fullName>
    </submittedName>
</protein>
<dbReference type="AlphaFoldDB" id="A0A560H2S2"/>
<keyword evidence="2" id="KW-1185">Reference proteome</keyword>
<keyword evidence="1" id="KW-0378">Hydrolase</keyword>
<accession>A0A560H2S2</accession>
<dbReference type="RefSeq" id="WP_145733823.1">
    <property type="nucleotide sequence ID" value="NZ_VITR01000009.1"/>
</dbReference>
<name>A0A560H2S2_9PROT</name>
<evidence type="ECO:0000313" key="2">
    <source>
        <dbReference type="Proteomes" id="UP000315751"/>
    </source>
</evidence>
<reference evidence="1 2" key="1">
    <citation type="submission" date="2019-06" db="EMBL/GenBank/DDBJ databases">
        <title>Genomic Encyclopedia of Type Strains, Phase IV (KMG-V): Genome sequencing to study the core and pangenomes of soil and plant-associated prokaryotes.</title>
        <authorList>
            <person name="Whitman W."/>
        </authorList>
    </citation>
    <scope>NUCLEOTIDE SEQUENCE [LARGE SCALE GENOMIC DNA]</scope>
    <source>
        <strain evidence="1 2">BR 11622</strain>
    </source>
</reference>
<comment type="caution">
    <text evidence="1">The sequence shown here is derived from an EMBL/GenBank/DDBJ whole genome shotgun (WGS) entry which is preliminary data.</text>
</comment>
<dbReference type="PANTHER" id="PTHR43798">
    <property type="entry name" value="MONOACYLGLYCEROL LIPASE"/>
    <property type="match status" value="1"/>
</dbReference>
<dbReference type="Proteomes" id="UP000315751">
    <property type="component" value="Unassembled WGS sequence"/>
</dbReference>
<dbReference type="SUPFAM" id="SSF53474">
    <property type="entry name" value="alpha/beta-Hydrolases"/>
    <property type="match status" value="1"/>
</dbReference>
<evidence type="ECO:0000313" key="1">
    <source>
        <dbReference type="EMBL" id="TWB40615.1"/>
    </source>
</evidence>
<dbReference type="EMBL" id="VITR01000009">
    <property type="protein sequence ID" value="TWB40615.1"/>
    <property type="molecule type" value="Genomic_DNA"/>
</dbReference>
<dbReference type="InterPro" id="IPR029058">
    <property type="entry name" value="AB_hydrolase_fold"/>
</dbReference>
<dbReference type="OrthoDB" id="7618865at2"/>
<organism evidence="1 2">
    <name type="scientific">Nitrospirillum amazonense</name>
    <dbReference type="NCBI Taxonomy" id="28077"/>
    <lineage>
        <taxon>Bacteria</taxon>
        <taxon>Pseudomonadati</taxon>
        <taxon>Pseudomonadota</taxon>
        <taxon>Alphaproteobacteria</taxon>
        <taxon>Rhodospirillales</taxon>
        <taxon>Azospirillaceae</taxon>
        <taxon>Nitrospirillum</taxon>
    </lineage>
</organism>
<proteinExistence type="predicted"/>
<dbReference type="GO" id="GO:0016787">
    <property type="term" value="F:hydrolase activity"/>
    <property type="evidence" value="ECO:0007669"/>
    <property type="project" value="UniProtKB-KW"/>
</dbReference>
<dbReference type="PANTHER" id="PTHR43798:SF33">
    <property type="entry name" value="HYDROLASE, PUTATIVE (AFU_ORTHOLOGUE AFUA_2G14860)-RELATED"/>
    <property type="match status" value="1"/>
</dbReference>
<dbReference type="InterPro" id="IPR050266">
    <property type="entry name" value="AB_hydrolase_sf"/>
</dbReference>
<sequence length="277" mass="30510">MSVAIIRGYTNGRYGQVHYRVARPAGPTVGRPLILFHQNPSSSFEYEPLIAEMATDRVVLALDTPGYGMSDRPPAPLTIAGYATAMVEVFPDLGVTVTEGCDVYGFHTGALLSIEAALARPDLVRRVAVTGMPMRTAEDAAALLEVANTAPPLDETGEVALGMAKRLWDYVVTARAAGVPLRRAADNWVDKLRVMDRSQWAYVAVWSYQYQPRLPLVTQPVLVLQPNEDIRDVSLAAAALLPDHRIVEMPEWDRDIFDLPAAVTRMGVELRRFLDQP</sequence>
<dbReference type="GO" id="GO:0016020">
    <property type="term" value="C:membrane"/>
    <property type="evidence" value="ECO:0007669"/>
    <property type="project" value="TreeGrafter"/>
</dbReference>